<evidence type="ECO:0000313" key="2">
    <source>
        <dbReference type="Proteomes" id="UP001148629"/>
    </source>
</evidence>
<name>A0ACC1SUG9_9HYPO</name>
<dbReference type="EMBL" id="JANRMS010000107">
    <property type="protein sequence ID" value="KAJ3546618.1"/>
    <property type="molecule type" value="Genomic_DNA"/>
</dbReference>
<reference evidence="1" key="1">
    <citation type="submission" date="2022-08" db="EMBL/GenBank/DDBJ databases">
        <title>Genome Sequence of Fusarium decemcellulare.</title>
        <authorList>
            <person name="Buettner E."/>
        </authorList>
    </citation>
    <scope>NUCLEOTIDE SEQUENCE</scope>
    <source>
        <strain evidence="1">Babe19</strain>
    </source>
</reference>
<gene>
    <name evidence="1" type="ORF">NM208_g1918</name>
</gene>
<evidence type="ECO:0000313" key="1">
    <source>
        <dbReference type="EMBL" id="KAJ3546618.1"/>
    </source>
</evidence>
<accession>A0ACC1SUG9</accession>
<proteinExistence type="predicted"/>
<protein>
    <submittedName>
        <fullName evidence="1">Uncharacterized protein</fullName>
    </submittedName>
</protein>
<dbReference type="Proteomes" id="UP001148629">
    <property type="component" value="Unassembled WGS sequence"/>
</dbReference>
<organism evidence="1 2">
    <name type="scientific">Fusarium decemcellulare</name>
    <dbReference type="NCBI Taxonomy" id="57161"/>
    <lineage>
        <taxon>Eukaryota</taxon>
        <taxon>Fungi</taxon>
        <taxon>Dikarya</taxon>
        <taxon>Ascomycota</taxon>
        <taxon>Pezizomycotina</taxon>
        <taxon>Sordariomycetes</taxon>
        <taxon>Hypocreomycetidae</taxon>
        <taxon>Hypocreales</taxon>
        <taxon>Nectriaceae</taxon>
        <taxon>Fusarium</taxon>
        <taxon>Fusarium decemcellulare species complex</taxon>
    </lineage>
</organism>
<comment type="caution">
    <text evidence="1">The sequence shown here is derived from an EMBL/GenBank/DDBJ whole genome shotgun (WGS) entry which is preliminary data.</text>
</comment>
<sequence>MLQRAFLGPLALAAGCSAAGIVTTDFSPLIGPSYLSNFDPTNSETVKDAISTFPEVVEKLFAADAINSTDLVFGIDVFSAATNESLYSYFHVGEGLNKTLTAGTLNDRTISRTGSVSKLFTAYAILAKAGFEVFSHPVTRYIPELAGNSSDDPLENIRWEDITVGALASHQAGTGGAGGLFLSGDFTDFEDVADLEPEFLFQYMRTKHPVISPFRNAVYSDGGYSVLGQVLARLSGQSYGDAMRDILFEPLGLDDSSVKAPTGSDLNAINRKPVDVNSSWAGDIPILAGSGGIYSSLADLRTVGLSILNSELVSPADTQEWMKPLSGTGSLVSLVGAPWEIARLMIPVTPNSNRTRVSDLYTKAGGNGDYTCILALSPDHGIGYSILVAGSTASSARWPLRDATGEVFIPAFEYAAVANAEKNLAGTFVAEGLEGTNLTLTVDEGKPGLGLKSVFIQGNESLPFFLGTVEPLNVTARLYPNGLNSYSRSLASLYKTKGNMRVAHRAIVQTTPLAPRTAVEGGKGGLFDNSFSWSNLDFALPMDEFILEIEDGKVVSLTSTAVDFLTEKKVVLKPVN</sequence>
<keyword evidence="2" id="KW-1185">Reference proteome</keyword>